<dbReference type="InterPro" id="IPR008011">
    <property type="entry name" value="Complex1_LYR_dom"/>
</dbReference>
<evidence type="ECO:0000313" key="3">
    <source>
        <dbReference type="EMBL" id="KAJ9568204.1"/>
    </source>
</evidence>
<dbReference type="PANTHER" id="PTHR47158:SF1">
    <property type="entry name" value="OS08G0239000 PROTEIN"/>
    <property type="match status" value="1"/>
</dbReference>
<feature type="compositionally biased region" description="Polar residues" evidence="1">
    <location>
        <begin position="109"/>
        <end position="119"/>
    </location>
</feature>
<evidence type="ECO:0000259" key="2">
    <source>
        <dbReference type="Pfam" id="PF05347"/>
    </source>
</evidence>
<dbReference type="InterPro" id="IPR045297">
    <property type="entry name" value="Complex1_LYR_LYRM4"/>
</dbReference>
<dbReference type="AlphaFoldDB" id="A0AA38WVI1"/>
<name>A0AA38WVI1_9ASTR</name>
<evidence type="ECO:0000256" key="1">
    <source>
        <dbReference type="SAM" id="MobiDB-lite"/>
    </source>
</evidence>
<sequence>MATAVPPPSRAEIISLFRSLLRSAREFSDYNIREYTKRRTIDAFRVNKTLSSPSSIAAAFADGKSQLQVEEFDLTNILRPSTMGDPMASARASASSDCSATPPRHSCQKRASSAPQAQKPQIIKNQLISSVAIKQHKKVAARILWLNNELFMVAGDDDGDGVVMDTTPEIGREDTSRQNHQLVMLIEHLTPKESHQRPNEHPRNRDILLPLDRSGDRIECWDFKEGKVRCKQMVGYYAVFLQQLRGANTFWPSRWENDADPRRDIVETIIMLAYQSSTTYTTKFITKVRTN</sequence>
<dbReference type="Pfam" id="PF05347">
    <property type="entry name" value="Complex1_LYR"/>
    <property type="match status" value="1"/>
</dbReference>
<reference evidence="3" key="1">
    <citation type="submission" date="2023-03" db="EMBL/GenBank/DDBJ databases">
        <title>Chromosome-scale reference genome and RAD-based genetic map of yellow starthistle (Centaurea solstitialis) reveal putative structural variation and QTLs associated with invader traits.</title>
        <authorList>
            <person name="Reatini B."/>
            <person name="Cang F.A."/>
            <person name="Jiang Q."/>
            <person name="Mckibben M.T.W."/>
            <person name="Barker M.S."/>
            <person name="Rieseberg L.H."/>
            <person name="Dlugosch K.M."/>
        </authorList>
    </citation>
    <scope>NUCLEOTIDE SEQUENCE</scope>
    <source>
        <strain evidence="3">CAN-66</strain>
        <tissue evidence="3">Leaf</tissue>
    </source>
</reference>
<feature type="compositionally biased region" description="Low complexity" evidence="1">
    <location>
        <begin position="88"/>
        <end position="100"/>
    </location>
</feature>
<comment type="caution">
    <text evidence="3">The sequence shown here is derived from an EMBL/GenBank/DDBJ whole genome shotgun (WGS) entry which is preliminary data.</text>
</comment>
<dbReference type="EMBL" id="JARYMX010000001">
    <property type="protein sequence ID" value="KAJ9568204.1"/>
    <property type="molecule type" value="Genomic_DNA"/>
</dbReference>
<proteinExistence type="predicted"/>
<feature type="domain" description="Complex 1 LYR protein" evidence="2">
    <location>
        <begin position="12"/>
        <end position="69"/>
    </location>
</feature>
<keyword evidence="4" id="KW-1185">Reference proteome</keyword>
<protein>
    <recommendedName>
        <fullName evidence="2">Complex 1 LYR protein domain-containing protein</fullName>
    </recommendedName>
</protein>
<evidence type="ECO:0000313" key="4">
    <source>
        <dbReference type="Proteomes" id="UP001172457"/>
    </source>
</evidence>
<organism evidence="3 4">
    <name type="scientific">Centaurea solstitialis</name>
    <name type="common">yellow star-thistle</name>
    <dbReference type="NCBI Taxonomy" id="347529"/>
    <lineage>
        <taxon>Eukaryota</taxon>
        <taxon>Viridiplantae</taxon>
        <taxon>Streptophyta</taxon>
        <taxon>Embryophyta</taxon>
        <taxon>Tracheophyta</taxon>
        <taxon>Spermatophyta</taxon>
        <taxon>Magnoliopsida</taxon>
        <taxon>eudicotyledons</taxon>
        <taxon>Gunneridae</taxon>
        <taxon>Pentapetalae</taxon>
        <taxon>asterids</taxon>
        <taxon>campanulids</taxon>
        <taxon>Asterales</taxon>
        <taxon>Asteraceae</taxon>
        <taxon>Carduoideae</taxon>
        <taxon>Cardueae</taxon>
        <taxon>Centaureinae</taxon>
        <taxon>Centaurea</taxon>
    </lineage>
</organism>
<dbReference type="PANTHER" id="PTHR47158">
    <property type="entry name" value="OS08G0239000 PROTEIN"/>
    <property type="match status" value="1"/>
</dbReference>
<dbReference type="CDD" id="cd20264">
    <property type="entry name" value="Complex1_LYR_LYRM4"/>
    <property type="match status" value="1"/>
</dbReference>
<dbReference type="Proteomes" id="UP001172457">
    <property type="component" value="Chromosome 1"/>
</dbReference>
<accession>A0AA38WVI1</accession>
<dbReference type="GO" id="GO:0016226">
    <property type="term" value="P:iron-sulfur cluster assembly"/>
    <property type="evidence" value="ECO:0007669"/>
    <property type="project" value="InterPro"/>
</dbReference>
<gene>
    <name evidence="3" type="ORF">OSB04_004170</name>
</gene>
<feature type="region of interest" description="Disordered" evidence="1">
    <location>
        <begin position="83"/>
        <end position="119"/>
    </location>
</feature>